<reference evidence="6 7" key="1">
    <citation type="submission" date="2017-03" db="EMBL/GenBank/DDBJ databases">
        <title>Sulfur activation and transportation mechanism of thermophilic Archaea Acidianus manzaensis YN-25.</title>
        <authorList>
            <person name="Ma Y."/>
            <person name="Yang Y."/>
            <person name="Xia J."/>
        </authorList>
    </citation>
    <scope>NUCLEOTIDE SEQUENCE [LARGE SCALE GENOMIC DNA]</scope>
    <source>
        <strain evidence="6 7">YN-25</strain>
    </source>
</reference>
<keyword evidence="3" id="KW-0274">FAD</keyword>
<dbReference type="GO" id="GO:0016491">
    <property type="term" value="F:oxidoreductase activity"/>
    <property type="evidence" value="ECO:0007669"/>
    <property type="project" value="UniProtKB-KW"/>
</dbReference>
<protein>
    <submittedName>
        <fullName evidence="6">FAD-binding oxidoreductase</fullName>
    </submittedName>
</protein>
<dbReference type="Gene3D" id="3.30.465.10">
    <property type="match status" value="1"/>
</dbReference>
<dbReference type="FunFam" id="1.10.45.10:FF:000001">
    <property type="entry name" value="D-lactate dehydrogenase mitochondrial"/>
    <property type="match status" value="1"/>
</dbReference>
<dbReference type="Pfam" id="PF02913">
    <property type="entry name" value="FAD-oxidase_C"/>
    <property type="match status" value="1"/>
</dbReference>
<accession>A0A1W6K355</accession>
<dbReference type="STRING" id="282676.B6F84_13200"/>
<dbReference type="SUPFAM" id="SSF56176">
    <property type="entry name" value="FAD-binding/transporter-associated domain-like"/>
    <property type="match status" value="1"/>
</dbReference>
<dbReference type="Proteomes" id="UP000193404">
    <property type="component" value="Chromosome"/>
</dbReference>
<dbReference type="Gene3D" id="3.30.70.2740">
    <property type="match status" value="1"/>
</dbReference>
<evidence type="ECO:0000313" key="7">
    <source>
        <dbReference type="Proteomes" id="UP000193404"/>
    </source>
</evidence>
<evidence type="ECO:0000256" key="3">
    <source>
        <dbReference type="ARBA" id="ARBA00022827"/>
    </source>
</evidence>
<dbReference type="InterPro" id="IPR004113">
    <property type="entry name" value="FAD-bd_oxidored_4_C"/>
</dbReference>
<dbReference type="Pfam" id="PF01565">
    <property type="entry name" value="FAD_binding_4"/>
    <property type="match status" value="1"/>
</dbReference>
<sequence>MMIEDLRRIVGDKWVIDSSEKKLFGFDGFTAVKGEPKMVVLPGNEDETIQVVRYLVSKDEKIIIRGSGTSLSGASISVEGDEVVVSLTRLNKVYSINGLEIEVGPGIINAMVTKNAPSNLFYAPDPSSYQVSSIGGNISHDSGGIHVVKYGPTFNSIISLKIILPNGEVEYIKPSPFFNFSSIFVGAEGTLGAVLRARLRLFPKPENRKSIFATFNNLYDASNTIVSIFSKGVIPSALEMMDKNIIKAIEKSRYKAGLPEVEAMLLIELDDSQIQLEEEEKRVKEIIENNNGQIIIPDDEGKVWNARKGAFPAMGAIGPAYVTLDCNVLRSKLSTTLENISKIGEKYHVYIANVFHAGDGNLHPLISYDPNDFDSFYRAFRASDEIEKEVINEGGIPSGEHGIGIEKIKYFNIYYSEKDIEVMKRIKKTFDEKGLFNPCKMFGGCKANKKELEVIWEWD</sequence>
<dbReference type="InterPro" id="IPR016164">
    <property type="entry name" value="FAD-linked_Oxase-like_C"/>
</dbReference>
<keyword evidence="2" id="KW-0285">Flavoprotein</keyword>
<dbReference type="EMBL" id="CP020477">
    <property type="protein sequence ID" value="ARM76882.1"/>
    <property type="molecule type" value="Genomic_DNA"/>
</dbReference>
<comment type="cofactor">
    <cofactor evidence="1">
        <name>FAD</name>
        <dbReference type="ChEBI" id="CHEBI:57692"/>
    </cofactor>
</comment>
<dbReference type="AlphaFoldDB" id="A0A1W6K355"/>
<dbReference type="PANTHER" id="PTHR42934:SF1">
    <property type="entry name" value="GLYCOLATE OXIDASE SUBUNIT GLCD"/>
    <property type="match status" value="1"/>
</dbReference>
<dbReference type="KEGG" id="aman:B6F84_13200"/>
<gene>
    <name evidence="6" type="ORF">B6F84_13200</name>
</gene>
<evidence type="ECO:0000313" key="6">
    <source>
        <dbReference type="EMBL" id="ARM76882.1"/>
    </source>
</evidence>
<evidence type="ECO:0000256" key="1">
    <source>
        <dbReference type="ARBA" id="ARBA00001974"/>
    </source>
</evidence>
<proteinExistence type="predicted"/>
<dbReference type="GO" id="GO:0071949">
    <property type="term" value="F:FAD binding"/>
    <property type="evidence" value="ECO:0007669"/>
    <property type="project" value="InterPro"/>
</dbReference>
<name>A0A1W6K355_9CREN</name>
<dbReference type="SUPFAM" id="SSF55103">
    <property type="entry name" value="FAD-linked oxidases, C-terminal domain"/>
    <property type="match status" value="1"/>
</dbReference>
<dbReference type="Gene3D" id="1.10.45.10">
    <property type="entry name" value="Vanillyl-alcohol Oxidase, Chain A, domain 4"/>
    <property type="match status" value="1"/>
</dbReference>
<dbReference type="InterPro" id="IPR016169">
    <property type="entry name" value="FAD-bd_PCMH_sub2"/>
</dbReference>
<dbReference type="InterPro" id="IPR051914">
    <property type="entry name" value="FAD-linked_OxidoTrans_Type4"/>
</dbReference>
<evidence type="ECO:0000259" key="5">
    <source>
        <dbReference type="PROSITE" id="PS51387"/>
    </source>
</evidence>
<dbReference type="PANTHER" id="PTHR42934">
    <property type="entry name" value="GLYCOLATE OXIDASE SUBUNIT GLCD"/>
    <property type="match status" value="1"/>
</dbReference>
<evidence type="ECO:0000256" key="2">
    <source>
        <dbReference type="ARBA" id="ARBA00022630"/>
    </source>
</evidence>
<dbReference type="InterPro" id="IPR036318">
    <property type="entry name" value="FAD-bd_PCMH-like_sf"/>
</dbReference>
<evidence type="ECO:0000256" key="4">
    <source>
        <dbReference type="ARBA" id="ARBA00023002"/>
    </source>
</evidence>
<keyword evidence="4" id="KW-0560">Oxidoreductase</keyword>
<dbReference type="PROSITE" id="PS51387">
    <property type="entry name" value="FAD_PCMH"/>
    <property type="match status" value="1"/>
</dbReference>
<feature type="domain" description="FAD-binding PCMH-type" evidence="5">
    <location>
        <begin position="32"/>
        <end position="204"/>
    </location>
</feature>
<keyword evidence="7" id="KW-1185">Reference proteome</keyword>
<dbReference type="InterPro" id="IPR006094">
    <property type="entry name" value="Oxid_FAD_bind_N"/>
</dbReference>
<dbReference type="InterPro" id="IPR016166">
    <property type="entry name" value="FAD-bd_PCMH"/>
</dbReference>
<dbReference type="InterPro" id="IPR016171">
    <property type="entry name" value="Vanillyl_alc_oxidase_C-sub2"/>
</dbReference>
<organism evidence="6 7">
    <name type="scientific">Acidianus manzaensis</name>
    <dbReference type="NCBI Taxonomy" id="282676"/>
    <lineage>
        <taxon>Archaea</taxon>
        <taxon>Thermoproteota</taxon>
        <taxon>Thermoprotei</taxon>
        <taxon>Sulfolobales</taxon>
        <taxon>Sulfolobaceae</taxon>
        <taxon>Acidianus</taxon>
    </lineage>
</organism>